<evidence type="ECO:0000313" key="3">
    <source>
        <dbReference type="Proteomes" id="UP000185766"/>
    </source>
</evidence>
<name>A0A1H7TEW5_9GAMM</name>
<sequence>MKKFNLIALLIWLSTHGTLWAAQGNETIDKIPNNNQETAKMDNTNNPILVIAEKLKENKIFPSDFSPENIQDEYSLMKAIREHTKNTQVKFYDEDIGTENDADEDYVAIMRMFSKASGGTIIYEIIDSSTIKDNVKIKFKHNNKEYSWEFQQESDSLSEEFLYLVMEHSKECEAGEFINLMDDDTIMIGFVPKEISSLLYQNEFIY</sequence>
<organism evidence="2 3">
    <name type="scientific">Atopomonas hussainii</name>
    <dbReference type="NCBI Taxonomy" id="1429083"/>
    <lineage>
        <taxon>Bacteria</taxon>
        <taxon>Pseudomonadati</taxon>
        <taxon>Pseudomonadota</taxon>
        <taxon>Gammaproteobacteria</taxon>
        <taxon>Pseudomonadales</taxon>
        <taxon>Pseudomonadaceae</taxon>
        <taxon>Atopomonas</taxon>
    </lineage>
</organism>
<protein>
    <submittedName>
        <fullName evidence="2">Uncharacterized protein</fullName>
    </submittedName>
</protein>
<feature type="signal peptide" evidence="1">
    <location>
        <begin position="1"/>
        <end position="21"/>
    </location>
</feature>
<keyword evidence="1" id="KW-0732">Signal</keyword>
<accession>A0A1H7TEW5</accession>
<evidence type="ECO:0000313" key="2">
    <source>
        <dbReference type="EMBL" id="SEL82924.1"/>
    </source>
</evidence>
<dbReference type="AlphaFoldDB" id="A0A1H7TEW5"/>
<evidence type="ECO:0000256" key="1">
    <source>
        <dbReference type="SAM" id="SignalP"/>
    </source>
</evidence>
<proteinExistence type="predicted"/>
<keyword evidence="3" id="KW-1185">Reference proteome</keyword>
<gene>
    <name evidence="2" type="ORF">SAMN05216214_1281</name>
</gene>
<reference evidence="2 3" key="1">
    <citation type="submission" date="2016-10" db="EMBL/GenBank/DDBJ databases">
        <authorList>
            <person name="de Groot N.N."/>
        </authorList>
    </citation>
    <scope>NUCLEOTIDE SEQUENCE [LARGE SCALE GENOMIC DNA]</scope>
    <source>
        <strain evidence="2 3">JCM 19513</strain>
    </source>
</reference>
<feature type="chain" id="PRO_5010307579" evidence="1">
    <location>
        <begin position="22"/>
        <end position="206"/>
    </location>
</feature>
<dbReference type="Proteomes" id="UP000185766">
    <property type="component" value="Unassembled WGS sequence"/>
</dbReference>
<dbReference type="RefSeq" id="WP_074870743.1">
    <property type="nucleotide sequence ID" value="NZ_FOAS01000028.1"/>
</dbReference>
<dbReference type="EMBL" id="FOAS01000028">
    <property type="protein sequence ID" value="SEL82924.1"/>
    <property type="molecule type" value="Genomic_DNA"/>
</dbReference>